<dbReference type="Pfam" id="PF24923">
    <property type="entry name" value="ATP-grasp_IQCH"/>
    <property type="match status" value="2"/>
</dbReference>
<dbReference type="Pfam" id="PF18105">
    <property type="entry name" value="PGM1_C"/>
    <property type="match status" value="1"/>
</dbReference>
<evidence type="ECO:0000313" key="4">
    <source>
        <dbReference type="Proteomes" id="UP000295818"/>
    </source>
</evidence>
<reference evidence="3 4" key="1">
    <citation type="journal article" date="2015" name="Stand. Genomic Sci.">
        <title>Genomic Encyclopedia of Bacterial and Archaeal Type Strains, Phase III: the genomes of soil and plant-associated and newly described type strains.</title>
        <authorList>
            <person name="Whitman W.B."/>
            <person name="Woyke T."/>
            <person name="Klenk H.P."/>
            <person name="Zhou Y."/>
            <person name="Lilburn T.G."/>
            <person name="Beck B.J."/>
            <person name="De Vos P."/>
            <person name="Vandamme P."/>
            <person name="Eisen J.A."/>
            <person name="Garrity G."/>
            <person name="Hugenholtz P."/>
            <person name="Kyrpides N.C."/>
        </authorList>
    </citation>
    <scope>NUCLEOTIDE SEQUENCE [LARGE SCALE GENOMIC DNA]</scope>
    <source>
        <strain evidence="3 4">VKM Ac-2538</strain>
    </source>
</reference>
<evidence type="ECO:0000256" key="1">
    <source>
        <dbReference type="PROSITE-ProRule" id="PRU00409"/>
    </source>
</evidence>
<dbReference type="EMBL" id="SLWM01000004">
    <property type="protein sequence ID" value="TCO25812.1"/>
    <property type="molecule type" value="Genomic_DNA"/>
</dbReference>
<evidence type="ECO:0000313" key="3">
    <source>
        <dbReference type="EMBL" id="TCO25812.1"/>
    </source>
</evidence>
<comment type="caution">
    <text evidence="3">The sequence shown here is derived from an EMBL/GenBank/DDBJ whole genome shotgun (WGS) entry which is preliminary data.</text>
</comment>
<dbReference type="PROSITE" id="PS50975">
    <property type="entry name" value="ATP_GRASP"/>
    <property type="match status" value="1"/>
</dbReference>
<dbReference type="SUPFAM" id="SSF56059">
    <property type="entry name" value="Glutathione synthetase ATP-binding domain-like"/>
    <property type="match status" value="1"/>
</dbReference>
<dbReference type="Proteomes" id="UP000295818">
    <property type="component" value="Unassembled WGS sequence"/>
</dbReference>
<dbReference type="RefSeq" id="WP_132188650.1">
    <property type="nucleotide sequence ID" value="NZ_SLWM01000004.1"/>
</dbReference>
<keyword evidence="1" id="KW-0547">Nucleotide-binding</keyword>
<dbReference type="InterPro" id="IPR041356">
    <property type="entry name" value="PGM1_C"/>
</dbReference>
<evidence type="ECO:0000259" key="2">
    <source>
        <dbReference type="PROSITE" id="PS50975"/>
    </source>
</evidence>
<protein>
    <recommendedName>
        <fullName evidence="2">ATP-grasp domain-containing protein</fullName>
    </recommendedName>
</protein>
<keyword evidence="4" id="KW-1185">Reference proteome</keyword>
<dbReference type="InterPro" id="IPR056855">
    <property type="entry name" value="ATP-grasp_IQCH"/>
</dbReference>
<feature type="domain" description="ATP-grasp" evidence="2">
    <location>
        <begin position="200"/>
        <end position="431"/>
    </location>
</feature>
<keyword evidence="1" id="KW-0067">ATP-binding</keyword>
<dbReference type="PANTHER" id="PTHR14465:SF0">
    <property type="entry name" value="IQ DOMAIN-CONTAINING PROTEIN H"/>
    <property type="match status" value="1"/>
</dbReference>
<organism evidence="3 4">
    <name type="scientific">Kribbella orskensis</name>
    <dbReference type="NCBI Taxonomy" id="2512216"/>
    <lineage>
        <taxon>Bacteria</taxon>
        <taxon>Bacillati</taxon>
        <taxon>Actinomycetota</taxon>
        <taxon>Actinomycetes</taxon>
        <taxon>Propionibacteriales</taxon>
        <taxon>Kribbellaceae</taxon>
        <taxon>Kribbella</taxon>
    </lineage>
</organism>
<accession>A0ABY2BN49</accession>
<dbReference type="PANTHER" id="PTHR14465">
    <property type="entry name" value="IQ DOMAIN-CONTAINING PROTEIN H"/>
    <property type="match status" value="1"/>
</dbReference>
<gene>
    <name evidence="3" type="ORF">EV644_104316</name>
</gene>
<dbReference type="InterPro" id="IPR038752">
    <property type="entry name" value="IQCH"/>
</dbReference>
<sequence length="530" mass="58466">MTGDLWTAEPATAVRLSALSEQDRYRYFDRLQARMAAVWDVMKLNYEDESVVIIPSISLDKAETVGTGTIMEAYEERFLFLLMLLREPRLRMIYVTSMPVAPEIVEYYLSLLPGVIPSHARARLSLIAVNDASPVPLSEKLLDRPRLMQRIRALVPNPARSHLVPYNTTELERDVALSLGIPMYGADPRLADLGSKSGCRRLFAEVGVPHPLGAENLRTLDDIADALVRMRAERPSMDSAIVKLNEGVSGEGNAVVRLNGLPAPGSSDERAEVMKRLQAMELESQTTPFEAYLAKFAENGGIVEERIVGEELRSPSVQLRVLPSGEVELLSTHDQLLGGASGQSYLGCVFPAAAEYARLITEHAEAIGQRVAREGALGRFAVDFVVVRGSGGRWSPYAIELNLRKGGTTHPFLTLQFLTDGRYDPVTALFMTPAGHEKHLVATDHLESDLLRGLVPADLFDIVARHRLHFDQSRQVGVVFHMISCLTELGRVGLTAVGDTPADADRRYRAASRILLEEARLAFDERPLPV</sequence>
<name>A0ABY2BN49_9ACTN</name>
<dbReference type="InterPro" id="IPR011761">
    <property type="entry name" value="ATP-grasp"/>
</dbReference>
<proteinExistence type="predicted"/>